<dbReference type="OrthoDB" id="20504at2759"/>
<feature type="compositionally biased region" description="Low complexity" evidence="2">
    <location>
        <begin position="563"/>
        <end position="579"/>
    </location>
</feature>
<dbReference type="AlphaFoldDB" id="F4QEH2"/>
<feature type="compositionally biased region" description="Low complexity" evidence="2">
    <location>
        <begin position="97"/>
        <end position="119"/>
    </location>
</feature>
<dbReference type="Gene3D" id="2.60.40.1260">
    <property type="entry name" value="Lamin Tail domain"/>
    <property type="match status" value="1"/>
</dbReference>
<evidence type="ECO:0000256" key="1">
    <source>
        <dbReference type="SAM" id="Coils"/>
    </source>
</evidence>
<dbReference type="GO" id="GO:0005638">
    <property type="term" value="C:lamin filament"/>
    <property type="evidence" value="ECO:0007669"/>
    <property type="project" value="TreeGrafter"/>
</dbReference>
<dbReference type="Proteomes" id="UP000007797">
    <property type="component" value="Unassembled WGS sequence"/>
</dbReference>
<dbReference type="PANTHER" id="PTHR19956:SF5">
    <property type="entry name" value="LAMIN TAIL DOMAIN-CONTAINING PROTEIN 2"/>
    <property type="match status" value="1"/>
</dbReference>
<keyword evidence="5" id="KW-1185">Reference proteome</keyword>
<feature type="region of interest" description="Disordered" evidence="2">
    <location>
        <begin position="548"/>
        <end position="591"/>
    </location>
</feature>
<dbReference type="InterPro" id="IPR052877">
    <property type="entry name" value="Lamin_tail_domain"/>
</dbReference>
<dbReference type="GeneID" id="14866266"/>
<keyword evidence="1" id="KW-0175">Coiled coil</keyword>
<proteinExistence type="predicted"/>
<dbReference type="PROSITE" id="PS51841">
    <property type="entry name" value="LTD"/>
    <property type="match status" value="1"/>
</dbReference>
<name>F4QEH2_CACFS</name>
<feature type="compositionally biased region" description="Basic and acidic residues" evidence="2">
    <location>
        <begin position="31"/>
        <end position="50"/>
    </location>
</feature>
<protein>
    <recommendedName>
        <fullName evidence="3">LTD domain-containing protein</fullName>
    </recommendedName>
</protein>
<gene>
    <name evidence="4" type="ORF">DFA_11046</name>
</gene>
<dbReference type="InterPro" id="IPR036415">
    <property type="entry name" value="Lamin_tail_dom_sf"/>
</dbReference>
<feature type="domain" description="LTD" evidence="3">
    <location>
        <begin position="599"/>
        <end position="706"/>
    </location>
</feature>
<reference evidence="5" key="1">
    <citation type="journal article" date="2011" name="Genome Res.">
        <title>Phylogeny-wide analysis of social amoeba genomes highlights ancient origins for complex intercellular communication.</title>
        <authorList>
            <person name="Heidel A.J."/>
            <person name="Lawal H.M."/>
            <person name="Felder M."/>
            <person name="Schilde C."/>
            <person name="Helps N.R."/>
            <person name="Tunggal B."/>
            <person name="Rivero F."/>
            <person name="John U."/>
            <person name="Schleicher M."/>
            <person name="Eichinger L."/>
            <person name="Platzer M."/>
            <person name="Noegel A.A."/>
            <person name="Schaap P."/>
            <person name="Gloeckner G."/>
        </authorList>
    </citation>
    <scope>NUCLEOTIDE SEQUENCE [LARGE SCALE GENOMIC DNA]</scope>
    <source>
        <strain evidence="5">SH3</strain>
    </source>
</reference>
<evidence type="ECO:0000313" key="4">
    <source>
        <dbReference type="EMBL" id="EGG13285.1"/>
    </source>
</evidence>
<dbReference type="STRING" id="1054147.F4QEH2"/>
<accession>F4QEH2</accession>
<evidence type="ECO:0000313" key="5">
    <source>
        <dbReference type="Proteomes" id="UP000007797"/>
    </source>
</evidence>
<dbReference type="RefSeq" id="XP_004349984.1">
    <property type="nucleotide sequence ID" value="XM_004349934.1"/>
</dbReference>
<dbReference type="SUPFAM" id="SSF74853">
    <property type="entry name" value="Lamin A/C globular tail domain"/>
    <property type="match status" value="1"/>
</dbReference>
<evidence type="ECO:0000256" key="2">
    <source>
        <dbReference type="SAM" id="MobiDB-lite"/>
    </source>
</evidence>
<evidence type="ECO:0000259" key="3">
    <source>
        <dbReference type="PROSITE" id="PS51841"/>
    </source>
</evidence>
<feature type="region of interest" description="Disordered" evidence="2">
    <location>
        <begin position="1"/>
        <end position="133"/>
    </location>
</feature>
<dbReference type="InterPro" id="IPR001322">
    <property type="entry name" value="Lamin_tail_dom"/>
</dbReference>
<sequence length="722" mass="82133">MIIVQKEEEEMEPTKSKSSSASSVKKTKKTEKRDVAAEESAHEESDVQVKDKRKKKKSTAVPKDTAASSSSSSSQVDQADANSPSMAIDEPNESPRSSTTVTSTSSTSSTTTTSNVTKTPQHNGSISHNISTPIQTPSFQKLLSMTTPLASPGGRSSTAARLKEREDLIQLNSRLRDLLASSEQKDNEIRRLRDEYITTSRQSTDQISNLEKKLEDIEARLGNESKLTVELSSQLQLAHQDARSKEQGHQAEIQNFQNKMDETIKKITEENSQLVVALRNDNSKKVMEIESLKSDVRQLQAELLTRSKEAEEKAHRILESEYNRTKLKEEELRNHINQKDAEIKKLKTELKEKEKLQVEYSRKESQLQQTIEGYERQAEDMRDSVNREWEIKCVQLVEEQNAKITQLEISANSFEDEKEIYKSQLQVYQGQIDDLNIKNHEFEDRIISLQKDLDTKDDTISQLAKEIDEVKKAARKVQADSKKKDIAIAMLQDEINGKDVKCNSLQSEMGKLRKELIMFTNASPEQDIPLTREIEQLKSLVNNFERRVKRKREEDEDEESNQDEQMNGGQQQQQNQQHQQQHDQQQKQQSEDFQVNTISLLSIDAISECIRLTVSGDFEDGVSISGYKIVVTKPDSSRIGFSFPENIVPFKGLNIINLFTGKTRPGTTPPNEFYWSRPNIWESPEGTIVKLLTPTDEVLANVTLPSNGLYHKDDKQSNCLIM</sequence>
<dbReference type="GO" id="GO:0030527">
    <property type="term" value="F:structural constituent of chromatin"/>
    <property type="evidence" value="ECO:0007669"/>
    <property type="project" value="TreeGrafter"/>
</dbReference>
<dbReference type="KEGG" id="dfa:DFA_11046"/>
<dbReference type="EMBL" id="GL883029">
    <property type="protein sequence ID" value="EGG13285.1"/>
    <property type="molecule type" value="Genomic_DNA"/>
</dbReference>
<dbReference type="PANTHER" id="PTHR19956">
    <property type="entry name" value="LAMIN TAIL DOMAIN-CONTAINING PROTEIN 2"/>
    <property type="match status" value="1"/>
</dbReference>
<organism evidence="4 5">
    <name type="scientific">Cavenderia fasciculata</name>
    <name type="common">Slime mold</name>
    <name type="synonym">Dictyostelium fasciculatum</name>
    <dbReference type="NCBI Taxonomy" id="261658"/>
    <lineage>
        <taxon>Eukaryota</taxon>
        <taxon>Amoebozoa</taxon>
        <taxon>Evosea</taxon>
        <taxon>Eumycetozoa</taxon>
        <taxon>Dictyostelia</taxon>
        <taxon>Acytosteliales</taxon>
        <taxon>Cavenderiaceae</taxon>
        <taxon>Cavenderia</taxon>
    </lineage>
</organism>
<feature type="compositionally biased region" description="Polar residues" evidence="2">
    <location>
        <begin position="75"/>
        <end position="85"/>
    </location>
</feature>
<feature type="compositionally biased region" description="Polar residues" evidence="2">
    <location>
        <begin position="120"/>
        <end position="133"/>
    </location>
</feature>
<dbReference type="OMA" id="ENEFYWA"/>
<feature type="coiled-coil region" evidence="1">
    <location>
        <begin position="165"/>
        <end position="480"/>
    </location>
</feature>